<dbReference type="InParanoid" id="A0A3Q7EMQ6"/>
<name>A0A3Q7EMQ6_SOLLC</name>
<evidence type="ECO:0000313" key="2">
    <source>
        <dbReference type="EnsemblPlants" id="Solyc01g098555.1.1"/>
    </source>
</evidence>
<accession>A0A3Q7EMQ6</accession>
<dbReference type="EnsemblPlants" id="Solyc01g098555.1.1">
    <property type="protein sequence ID" value="Solyc01g098555.1.1"/>
    <property type="gene ID" value="Solyc01g098555.1"/>
</dbReference>
<dbReference type="Proteomes" id="UP000004994">
    <property type="component" value="Chromosome 1"/>
</dbReference>
<reference evidence="2" key="1">
    <citation type="journal article" date="2012" name="Nature">
        <title>The tomato genome sequence provides insights into fleshy fruit evolution.</title>
        <authorList>
            <consortium name="Tomato Genome Consortium"/>
        </authorList>
    </citation>
    <scope>NUCLEOTIDE SEQUENCE [LARGE SCALE GENOMIC DNA]</scope>
    <source>
        <strain evidence="2">cv. Heinz 1706</strain>
    </source>
</reference>
<keyword evidence="3" id="KW-1185">Reference proteome</keyword>
<evidence type="ECO:0000313" key="3">
    <source>
        <dbReference type="Proteomes" id="UP000004994"/>
    </source>
</evidence>
<sequence length="107" mass="11987">MGISMDWSPVRDSTSDFESFEYDSSNIYKMTTVFVDNKVLVTCPFCGLVLTHLLLVEVPELSKKIDRIITSHVESHRLASSSRTVEAKRKGSPITSVMPKKPKKADP</sequence>
<proteinExistence type="predicted"/>
<feature type="region of interest" description="Disordered" evidence="1">
    <location>
        <begin position="78"/>
        <end position="107"/>
    </location>
</feature>
<protein>
    <submittedName>
        <fullName evidence="2">Uncharacterized protein</fullName>
    </submittedName>
</protein>
<dbReference type="AlphaFoldDB" id="A0A3Q7EMQ6"/>
<dbReference type="OMA" id="FENFEYD"/>
<dbReference type="Gramene" id="Solyc01g098555.1.1">
    <property type="protein sequence ID" value="Solyc01g098555.1.1"/>
    <property type="gene ID" value="Solyc01g098555.1"/>
</dbReference>
<evidence type="ECO:0000256" key="1">
    <source>
        <dbReference type="SAM" id="MobiDB-lite"/>
    </source>
</evidence>
<organism evidence="2">
    <name type="scientific">Solanum lycopersicum</name>
    <name type="common">Tomato</name>
    <name type="synonym">Lycopersicon esculentum</name>
    <dbReference type="NCBI Taxonomy" id="4081"/>
    <lineage>
        <taxon>Eukaryota</taxon>
        <taxon>Viridiplantae</taxon>
        <taxon>Streptophyta</taxon>
        <taxon>Embryophyta</taxon>
        <taxon>Tracheophyta</taxon>
        <taxon>Spermatophyta</taxon>
        <taxon>Magnoliopsida</taxon>
        <taxon>eudicotyledons</taxon>
        <taxon>Gunneridae</taxon>
        <taxon>Pentapetalae</taxon>
        <taxon>asterids</taxon>
        <taxon>lamiids</taxon>
        <taxon>Solanales</taxon>
        <taxon>Solanaceae</taxon>
        <taxon>Solanoideae</taxon>
        <taxon>Solaneae</taxon>
        <taxon>Solanum</taxon>
        <taxon>Solanum subgen. Lycopersicon</taxon>
    </lineage>
</organism>
<reference evidence="2" key="2">
    <citation type="submission" date="2019-01" db="UniProtKB">
        <authorList>
            <consortium name="EnsemblPlants"/>
        </authorList>
    </citation>
    <scope>IDENTIFICATION</scope>
    <source>
        <strain evidence="2">cv. Heinz 1706</strain>
    </source>
</reference>